<dbReference type="Proteomes" id="UP000608420">
    <property type="component" value="Unassembled WGS sequence"/>
</dbReference>
<evidence type="ECO:0000313" key="1">
    <source>
        <dbReference type="EMBL" id="GGG01921.1"/>
    </source>
</evidence>
<evidence type="ECO:0008006" key="3">
    <source>
        <dbReference type="Google" id="ProtNLM"/>
    </source>
</evidence>
<comment type="caution">
    <text evidence="1">The sequence shown here is derived from an EMBL/GenBank/DDBJ whole genome shotgun (WGS) entry which is preliminary data.</text>
</comment>
<sequence>MKNPISGMIMALFAIFLLAGCNGSPKTKSPELKLEGNWELVADSSSAGCFSRLKFLENPASKQDPISVHETSGDTTKMWIGEYEWEGDDLREIRI</sequence>
<dbReference type="RefSeq" id="WP_120461901.1">
    <property type="nucleotide sequence ID" value="NZ_BMIW01000016.1"/>
</dbReference>
<proteinExistence type="predicted"/>
<organism evidence="1 2">
    <name type="scientific">Paenibacillus aceti</name>
    <dbReference type="NCBI Taxonomy" id="1820010"/>
    <lineage>
        <taxon>Bacteria</taxon>
        <taxon>Bacillati</taxon>
        <taxon>Bacillota</taxon>
        <taxon>Bacilli</taxon>
        <taxon>Bacillales</taxon>
        <taxon>Paenibacillaceae</taxon>
        <taxon>Paenibacillus</taxon>
    </lineage>
</organism>
<keyword evidence="2" id="KW-1185">Reference proteome</keyword>
<dbReference type="EMBL" id="BMIW01000016">
    <property type="protein sequence ID" value="GGG01921.1"/>
    <property type="molecule type" value="Genomic_DNA"/>
</dbReference>
<reference evidence="2" key="1">
    <citation type="journal article" date="2019" name="Int. J. Syst. Evol. Microbiol.">
        <title>The Global Catalogue of Microorganisms (GCM) 10K type strain sequencing project: providing services to taxonomists for standard genome sequencing and annotation.</title>
        <authorList>
            <consortium name="The Broad Institute Genomics Platform"/>
            <consortium name="The Broad Institute Genome Sequencing Center for Infectious Disease"/>
            <person name="Wu L."/>
            <person name="Ma J."/>
        </authorList>
    </citation>
    <scope>NUCLEOTIDE SEQUENCE [LARGE SCALE GENOMIC DNA]</scope>
    <source>
        <strain evidence="2">CGMCC 1.15420</strain>
    </source>
</reference>
<evidence type="ECO:0000313" key="2">
    <source>
        <dbReference type="Proteomes" id="UP000608420"/>
    </source>
</evidence>
<accession>A0ABQ1VVV4</accession>
<name>A0ABQ1VVV4_9BACL</name>
<dbReference type="PROSITE" id="PS51257">
    <property type="entry name" value="PROKAR_LIPOPROTEIN"/>
    <property type="match status" value="1"/>
</dbReference>
<gene>
    <name evidence="1" type="ORF">GCM10010913_24540</name>
</gene>
<protein>
    <recommendedName>
        <fullName evidence="3">Lipocalin-like domain-containing protein</fullName>
    </recommendedName>
</protein>